<feature type="transmembrane region" description="Helical" evidence="1">
    <location>
        <begin position="6"/>
        <end position="29"/>
    </location>
</feature>
<accession>A0A1H7VG07</accession>
<keyword evidence="6" id="KW-1185">Reference proteome</keyword>
<reference evidence="4" key="1">
    <citation type="submission" date="2016-10" db="EMBL/GenBank/DDBJ databases">
        <authorList>
            <person name="de Groot N.N."/>
        </authorList>
    </citation>
    <scope>NUCLEOTIDE SEQUENCE [LARGE SCALE GENOMIC DNA]</scope>
    <source>
        <strain evidence="4">DSM 24204</strain>
    </source>
</reference>
<proteinExistence type="predicted"/>
<dbReference type="GeneID" id="83545412"/>
<dbReference type="EMBL" id="JASAYT010000032">
    <property type="protein sequence ID" value="MDP8175614.1"/>
    <property type="molecule type" value="Genomic_DNA"/>
</dbReference>
<dbReference type="Proteomes" id="UP001231736">
    <property type="component" value="Unassembled WGS sequence"/>
</dbReference>
<evidence type="ECO:0000313" key="4">
    <source>
        <dbReference type="EMBL" id="SEM07799.1"/>
    </source>
</evidence>
<gene>
    <name evidence="2" type="ORF">QJT92_04715</name>
    <name evidence="3" type="ORF">QJU97_09145</name>
    <name evidence="4" type="ORF">SAMN05444853_104104</name>
</gene>
<keyword evidence="1" id="KW-0472">Membrane</keyword>
<sequence length="179" mass="20794">MVNHSILKAITLIETLITLCILVISLYFLSPVIFKLQDNHKLNTEIALVKSFIYQVQTKARYHKKRYSLLLSQDIAKQKWCIIAIKKKTRRRVKCNCLNLSSCAKFDEYLLYKNNIDGSQLNTSLYYPKTFINIDGIAGTLESKCVNISVNQYSEILKFNQYGVVDVIPKNKISRCRYR</sequence>
<reference evidence="5" key="2">
    <citation type="submission" date="2016-10" db="EMBL/GenBank/DDBJ databases">
        <authorList>
            <person name="Varghese N."/>
            <person name="Submissions S."/>
        </authorList>
    </citation>
    <scope>NUCLEOTIDE SEQUENCE [LARGE SCALE GENOMIC DNA]</scope>
    <source>
        <strain evidence="5">DSM 24204</strain>
    </source>
</reference>
<evidence type="ECO:0000256" key="1">
    <source>
        <dbReference type="SAM" id="Phobius"/>
    </source>
</evidence>
<dbReference type="EMBL" id="FOBN01000004">
    <property type="protein sequence ID" value="SEM07799.1"/>
    <property type="molecule type" value="Genomic_DNA"/>
</dbReference>
<keyword evidence="1" id="KW-0812">Transmembrane</keyword>
<evidence type="ECO:0000313" key="6">
    <source>
        <dbReference type="Proteomes" id="UP001224812"/>
    </source>
</evidence>
<dbReference type="EMBL" id="JASAVS010000008">
    <property type="protein sequence ID" value="MDP8085229.1"/>
    <property type="molecule type" value="Genomic_DNA"/>
</dbReference>
<dbReference type="AlphaFoldDB" id="A0A1H7VG07"/>
<dbReference type="RefSeq" id="WP_246253109.1">
    <property type="nucleotide sequence ID" value="NZ_CP016180.1"/>
</dbReference>
<name>A0A1H7VG07_9PAST</name>
<organism evidence="4 5">
    <name type="scientific">Phocoenobacter skyensis</name>
    <dbReference type="NCBI Taxonomy" id="97481"/>
    <lineage>
        <taxon>Bacteria</taxon>
        <taxon>Pseudomonadati</taxon>
        <taxon>Pseudomonadota</taxon>
        <taxon>Gammaproteobacteria</taxon>
        <taxon>Pasteurellales</taxon>
        <taxon>Pasteurellaceae</taxon>
        <taxon>Phocoenobacter</taxon>
    </lineage>
</organism>
<reference evidence="3" key="4">
    <citation type="journal article" date="2023" name="Front. Microbiol.">
        <title>Phylogeography and host specificity of Pasteurellaceae pathogenic to sea-farmed fish in the north-east Atlantic.</title>
        <authorList>
            <person name="Gulla S."/>
            <person name="Colquhoun D.J."/>
            <person name="Olsen A.B."/>
            <person name="Spilsberg B."/>
            <person name="Lagesen K."/>
            <person name="Aakesson C.P."/>
            <person name="Strom S."/>
            <person name="Manji F."/>
            <person name="Birkbeck T.H."/>
            <person name="Nilsen H.K."/>
        </authorList>
    </citation>
    <scope>NUCLEOTIDE SEQUENCE</scope>
    <source>
        <strain evidence="3">98B1</strain>
    </source>
</reference>
<protein>
    <submittedName>
        <fullName evidence="4">Prepilin peptidase dependent protein A</fullName>
    </submittedName>
    <submittedName>
        <fullName evidence="2">Type II secretory pathway, pseudopilin PulG</fullName>
    </submittedName>
</protein>
<dbReference type="Proteomes" id="UP000198883">
    <property type="component" value="Unassembled WGS sequence"/>
</dbReference>
<keyword evidence="1" id="KW-1133">Transmembrane helix</keyword>
<dbReference type="Proteomes" id="UP001224812">
    <property type="component" value="Unassembled WGS sequence"/>
</dbReference>
<evidence type="ECO:0000313" key="3">
    <source>
        <dbReference type="EMBL" id="MDP8175614.1"/>
    </source>
</evidence>
<dbReference type="STRING" id="97481.SAMN05444853_104104"/>
<evidence type="ECO:0000313" key="5">
    <source>
        <dbReference type="Proteomes" id="UP000198883"/>
    </source>
</evidence>
<evidence type="ECO:0000313" key="2">
    <source>
        <dbReference type="EMBL" id="MDP8085229.1"/>
    </source>
</evidence>
<reference evidence="2 6" key="3">
    <citation type="journal article" date="2023" name="Front. Microbiol.">
        <title>Phylogeography and host specificity of Pasteurellaceae pathogenic to sea-farmed fish in the north-east Atlantic.</title>
        <authorList>
            <person name="Gulla S."/>
            <person name="Colquhoun D.J."/>
            <person name="Olsen A.B."/>
            <person name="Spilsberg B."/>
            <person name="Lagesen K."/>
            <person name="Aakesson C.P."/>
            <person name="Strom S."/>
            <person name="Manji F."/>
            <person name="Birkbeck T.H."/>
            <person name="Nilsen H.K."/>
        </authorList>
    </citation>
    <scope>NUCLEOTIDE SEQUENCE [LARGE SCALE GENOMIC DNA]</scope>
    <source>
        <strain evidence="2 6">VIO11850</strain>
    </source>
</reference>